<accession>A0A9W4MN78</accession>
<gene>
    <name evidence="6" type="ORF">POLS_LOCUS971</name>
</gene>
<comment type="caution">
    <text evidence="6">The sequence shown here is derived from an EMBL/GenBank/DDBJ whole genome shotgun (WGS) entry which is preliminary data.</text>
</comment>
<name>A0A9W4MN78_PENOL</name>
<evidence type="ECO:0000256" key="1">
    <source>
        <dbReference type="ARBA" id="ARBA00004123"/>
    </source>
</evidence>
<comment type="domain">
    <text evidence="4">The DBINO region is involved in binding to DNA.</text>
</comment>
<evidence type="ECO:0000256" key="5">
    <source>
        <dbReference type="SAM" id="MobiDB-lite"/>
    </source>
</evidence>
<proteinExistence type="inferred from homology"/>
<dbReference type="AlphaFoldDB" id="A0A9W4MN78"/>
<comment type="catalytic activity">
    <reaction evidence="4">
        <text>ATP + H2O = ADP + phosphate + H(+)</text>
        <dbReference type="Rhea" id="RHEA:13065"/>
        <dbReference type="ChEBI" id="CHEBI:15377"/>
        <dbReference type="ChEBI" id="CHEBI:15378"/>
        <dbReference type="ChEBI" id="CHEBI:30616"/>
        <dbReference type="ChEBI" id="CHEBI:43474"/>
        <dbReference type="ChEBI" id="CHEBI:456216"/>
    </reaction>
</comment>
<keyword evidence="4" id="KW-0234">DNA repair</keyword>
<keyword evidence="3 4" id="KW-0067">ATP-binding</keyword>
<dbReference type="GO" id="GO:0042393">
    <property type="term" value="F:histone binding"/>
    <property type="evidence" value="ECO:0007669"/>
    <property type="project" value="TreeGrafter"/>
</dbReference>
<dbReference type="InterPro" id="IPR050520">
    <property type="entry name" value="INO80/SWR1_helicase"/>
</dbReference>
<feature type="compositionally biased region" description="Basic and acidic residues" evidence="5">
    <location>
        <begin position="165"/>
        <end position="174"/>
    </location>
</feature>
<comment type="function">
    <text evidence="4">ATPase component of the INO80 complex which remodels chromatin by shifting nucleosomes and is involved in DNA repair.</text>
</comment>
<dbReference type="Proteomes" id="UP001153618">
    <property type="component" value="Unassembled WGS sequence"/>
</dbReference>
<dbReference type="OrthoDB" id="5857104at2759"/>
<dbReference type="EMBL" id="CAJVOS010000009">
    <property type="protein sequence ID" value="CAG7969412.1"/>
    <property type="molecule type" value="Genomic_DNA"/>
</dbReference>
<sequence length="180" mass="19824">MDRAHRLGQTRQVTVYRLITRGTIEERIRKRALQKEEVQRVVITGGASGGVDFNTRARENRTKDIALWLADDDEAELIEQKEKEAIERGEALGAKGGKKATQKRKRDLTLDDMYHEGEGNFDDASNKPSGAATPAEEPVDTPSSTPAKRGRGRGPGKGTSKRAKTTKERLRLIDGDGGLD</sequence>
<feature type="compositionally biased region" description="Basic residues" evidence="5">
    <location>
        <begin position="148"/>
        <end position="164"/>
    </location>
</feature>
<keyword evidence="4" id="KW-0238">DNA-binding</keyword>
<evidence type="ECO:0000256" key="3">
    <source>
        <dbReference type="ARBA" id="ARBA00022840"/>
    </source>
</evidence>
<dbReference type="GO" id="GO:0003677">
    <property type="term" value="F:DNA binding"/>
    <property type="evidence" value="ECO:0007669"/>
    <property type="project" value="UniProtKB-UniRule"/>
</dbReference>
<protein>
    <recommendedName>
        <fullName evidence="4">Chromatin-remodeling ATPase INO80</fullName>
        <ecNumber evidence="4">3.6.4.-</ecNumber>
    </recommendedName>
</protein>
<dbReference type="GO" id="GO:0016887">
    <property type="term" value="F:ATP hydrolysis activity"/>
    <property type="evidence" value="ECO:0007669"/>
    <property type="project" value="TreeGrafter"/>
</dbReference>
<evidence type="ECO:0000256" key="4">
    <source>
        <dbReference type="RuleBase" id="RU368001"/>
    </source>
</evidence>
<evidence type="ECO:0000256" key="2">
    <source>
        <dbReference type="ARBA" id="ARBA00022741"/>
    </source>
</evidence>
<keyword evidence="7" id="KW-1185">Reference proteome</keyword>
<keyword evidence="4" id="KW-0378">Hydrolase</keyword>
<feature type="compositionally biased region" description="Basic residues" evidence="5">
    <location>
        <begin position="96"/>
        <end position="106"/>
    </location>
</feature>
<dbReference type="EC" id="3.6.4.-" evidence="4"/>
<reference evidence="6" key="1">
    <citation type="submission" date="2021-07" db="EMBL/GenBank/DDBJ databases">
        <authorList>
            <person name="Branca A.L. A."/>
        </authorList>
    </citation>
    <scope>NUCLEOTIDE SEQUENCE</scope>
</reference>
<keyword evidence="4" id="KW-0227">DNA damage</keyword>
<comment type="subunit">
    <text evidence="4">Component of the INO80 chromatin-remodeling complex.</text>
</comment>
<dbReference type="GO" id="GO:0006281">
    <property type="term" value="P:DNA repair"/>
    <property type="evidence" value="ECO:0007669"/>
    <property type="project" value="UniProtKB-UniRule"/>
</dbReference>
<comment type="subcellular location">
    <subcellularLocation>
        <location evidence="1 4">Nucleus</location>
    </subcellularLocation>
</comment>
<evidence type="ECO:0000313" key="6">
    <source>
        <dbReference type="EMBL" id="CAG7969412.1"/>
    </source>
</evidence>
<dbReference type="SUPFAM" id="SSF52540">
    <property type="entry name" value="P-loop containing nucleoside triphosphate hydrolases"/>
    <property type="match status" value="1"/>
</dbReference>
<dbReference type="Gene3D" id="3.40.50.300">
    <property type="entry name" value="P-loop containing nucleotide triphosphate hydrolases"/>
    <property type="match status" value="1"/>
</dbReference>
<keyword evidence="2" id="KW-0547">Nucleotide-binding</keyword>
<dbReference type="GO" id="GO:0005524">
    <property type="term" value="F:ATP binding"/>
    <property type="evidence" value="ECO:0007669"/>
    <property type="project" value="UniProtKB-UniRule"/>
</dbReference>
<evidence type="ECO:0000313" key="7">
    <source>
        <dbReference type="Proteomes" id="UP001153618"/>
    </source>
</evidence>
<feature type="region of interest" description="Disordered" evidence="5">
    <location>
        <begin position="87"/>
        <end position="180"/>
    </location>
</feature>
<feature type="compositionally biased region" description="Basic and acidic residues" evidence="5">
    <location>
        <begin position="107"/>
        <end position="118"/>
    </location>
</feature>
<dbReference type="GO" id="GO:0031011">
    <property type="term" value="C:Ino80 complex"/>
    <property type="evidence" value="ECO:0007669"/>
    <property type="project" value="UniProtKB-UniRule"/>
</dbReference>
<dbReference type="InterPro" id="IPR027417">
    <property type="entry name" value="P-loop_NTPase"/>
</dbReference>
<organism evidence="6 7">
    <name type="scientific">Penicillium olsonii</name>
    <dbReference type="NCBI Taxonomy" id="99116"/>
    <lineage>
        <taxon>Eukaryota</taxon>
        <taxon>Fungi</taxon>
        <taxon>Dikarya</taxon>
        <taxon>Ascomycota</taxon>
        <taxon>Pezizomycotina</taxon>
        <taxon>Eurotiomycetes</taxon>
        <taxon>Eurotiomycetidae</taxon>
        <taxon>Eurotiales</taxon>
        <taxon>Aspergillaceae</taxon>
        <taxon>Penicillium</taxon>
    </lineage>
</organism>
<dbReference type="PANTHER" id="PTHR45685">
    <property type="entry name" value="HELICASE SRCAP-RELATED"/>
    <property type="match status" value="1"/>
</dbReference>
<dbReference type="PANTHER" id="PTHR45685:SF2">
    <property type="entry name" value="CHROMATIN-REMODELING ATPASE INO80"/>
    <property type="match status" value="1"/>
</dbReference>
<comment type="similarity">
    <text evidence="4">Belongs to the SNF2/RAD54 helicase family.</text>
</comment>
<dbReference type="GO" id="GO:0006338">
    <property type="term" value="P:chromatin remodeling"/>
    <property type="evidence" value="ECO:0007669"/>
    <property type="project" value="UniProtKB-UniRule"/>
</dbReference>